<dbReference type="AlphaFoldDB" id="A0A0R1UUL5"/>
<organism evidence="1 2">
    <name type="scientific">Limosilactobacillus equigenerosi DSM 18793 = JCM 14505</name>
    <dbReference type="NCBI Taxonomy" id="1423742"/>
    <lineage>
        <taxon>Bacteria</taxon>
        <taxon>Bacillati</taxon>
        <taxon>Bacillota</taxon>
        <taxon>Bacilli</taxon>
        <taxon>Lactobacillales</taxon>
        <taxon>Lactobacillaceae</taxon>
        <taxon>Limosilactobacillus</taxon>
    </lineage>
</organism>
<dbReference type="OrthoDB" id="9790031at2"/>
<dbReference type="InterPro" id="IPR036412">
    <property type="entry name" value="HAD-like_sf"/>
</dbReference>
<dbReference type="Gene3D" id="3.30.1240.10">
    <property type="match status" value="1"/>
</dbReference>
<dbReference type="SFLD" id="SFLDS00003">
    <property type="entry name" value="Haloacid_Dehalogenase"/>
    <property type="match status" value="1"/>
</dbReference>
<sequence>MSIKLIAIDIDGTLIADDHTITPATKQAIQTATQQGINIVLCTGRPLTGVTSYLDELGLNHQNNEYVISYNGSLAQTTAGKTLAKYTVPFDDMIDLGVFALKHGLKMILETATTLIATTQQIDQYAVHESKLVSLPLMYQSLDQLAAQKDHLEISKLMITGPKDDLDQVLTTIPDELAAKFNIVRSEDFYLEFINPAASKGNALQLMGTELGIDQSEMMALGNAQNDESMLAYAGIGVAMGNSIPSTKAVADYLTDDNNHDGVGKAIEKFALN</sequence>
<dbReference type="PANTHER" id="PTHR10000">
    <property type="entry name" value="PHOSPHOSERINE PHOSPHATASE"/>
    <property type="match status" value="1"/>
</dbReference>
<dbReference type="GO" id="GO:0005829">
    <property type="term" value="C:cytosol"/>
    <property type="evidence" value="ECO:0007669"/>
    <property type="project" value="TreeGrafter"/>
</dbReference>
<dbReference type="NCBIfam" id="TIGR01484">
    <property type="entry name" value="HAD-SF-IIB"/>
    <property type="match status" value="1"/>
</dbReference>
<dbReference type="Gene3D" id="3.40.50.1000">
    <property type="entry name" value="HAD superfamily/HAD-like"/>
    <property type="match status" value="1"/>
</dbReference>
<accession>A0A0R1UUL5</accession>
<dbReference type="GO" id="GO:0016791">
    <property type="term" value="F:phosphatase activity"/>
    <property type="evidence" value="ECO:0007669"/>
    <property type="project" value="TreeGrafter"/>
</dbReference>
<dbReference type="SFLD" id="SFLDG01140">
    <property type="entry name" value="C2.B:_Phosphomannomutase_and_P"/>
    <property type="match status" value="1"/>
</dbReference>
<dbReference type="Proteomes" id="UP000051084">
    <property type="component" value="Unassembled WGS sequence"/>
</dbReference>
<evidence type="ECO:0000313" key="2">
    <source>
        <dbReference type="Proteomes" id="UP000051084"/>
    </source>
</evidence>
<dbReference type="EMBL" id="AZGC01000033">
    <property type="protein sequence ID" value="KRL94613.1"/>
    <property type="molecule type" value="Genomic_DNA"/>
</dbReference>
<gene>
    <name evidence="1" type="ORF">FC21_GL001347</name>
</gene>
<proteinExistence type="predicted"/>
<dbReference type="InterPro" id="IPR023214">
    <property type="entry name" value="HAD_sf"/>
</dbReference>
<dbReference type="RefSeq" id="WP_054653374.1">
    <property type="nucleotide sequence ID" value="NZ_AZGC01000033.1"/>
</dbReference>
<keyword evidence="2" id="KW-1185">Reference proteome</keyword>
<name>A0A0R1UUL5_9LACO</name>
<comment type="caution">
    <text evidence="1">The sequence shown here is derived from an EMBL/GenBank/DDBJ whole genome shotgun (WGS) entry which is preliminary data.</text>
</comment>
<reference evidence="1 2" key="1">
    <citation type="journal article" date="2015" name="Genome Announc.">
        <title>Expanding the biotechnology potential of lactobacilli through comparative genomics of 213 strains and associated genera.</title>
        <authorList>
            <person name="Sun Z."/>
            <person name="Harris H.M."/>
            <person name="McCann A."/>
            <person name="Guo C."/>
            <person name="Argimon S."/>
            <person name="Zhang W."/>
            <person name="Yang X."/>
            <person name="Jeffery I.B."/>
            <person name="Cooney J.C."/>
            <person name="Kagawa T.F."/>
            <person name="Liu W."/>
            <person name="Song Y."/>
            <person name="Salvetti E."/>
            <person name="Wrobel A."/>
            <person name="Rasinkangas P."/>
            <person name="Parkhill J."/>
            <person name="Rea M.C."/>
            <person name="O'Sullivan O."/>
            <person name="Ritari J."/>
            <person name="Douillard F.P."/>
            <person name="Paul Ross R."/>
            <person name="Yang R."/>
            <person name="Briner A.E."/>
            <person name="Felis G.E."/>
            <person name="de Vos W.M."/>
            <person name="Barrangou R."/>
            <person name="Klaenhammer T.R."/>
            <person name="Caufield P.W."/>
            <person name="Cui Y."/>
            <person name="Zhang H."/>
            <person name="O'Toole P.W."/>
        </authorList>
    </citation>
    <scope>NUCLEOTIDE SEQUENCE [LARGE SCALE GENOMIC DNA]</scope>
    <source>
        <strain evidence="1 2">DSM 18793</strain>
    </source>
</reference>
<dbReference type="STRING" id="417373.GCA_001570685_01014"/>
<dbReference type="GO" id="GO:0000287">
    <property type="term" value="F:magnesium ion binding"/>
    <property type="evidence" value="ECO:0007669"/>
    <property type="project" value="TreeGrafter"/>
</dbReference>
<dbReference type="InterPro" id="IPR000150">
    <property type="entry name" value="Cof"/>
</dbReference>
<dbReference type="PATRIC" id="fig|1423742.4.peg.1396"/>
<dbReference type="NCBIfam" id="TIGR00099">
    <property type="entry name" value="Cof-subfamily"/>
    <property type="match status" value="1"/>
</dbReference>
<evidence type="ECO:0000313" key="1">
    <source>
        <dbReference type="EMBL" id="KRL94613.1"/>
    </source>
</evidence>
<keyword evidence="1" id="KW-0378">Hydrolase</keyword>
<dbReference type="InterPro" id="IPR006379">
    <property type="entry name" value="HAD-SF_hydro_IIB"/>
</dbReference>
<dbReference type="CDD" id="cd07516">
    <property type="entry name" value="HAD_Pase"/>
    <property type="match status" value="1"/>
</dbReference>
<dbReference type="Pfam" id="PF08282">
    <property type="entry name" value="Hydrolase_3"/>
    <property type="match status" value="1"/>
</dbReference>
<dbReference type="SUPFAM" id="SSF56784">
    <property type="entry name" value="HAD-like"/>
    <property type="match status" value="1"/>
</dbReference>
<protein>
    <submittedName>
        <fullName evidence="1">Hydrolase</fullName>
    </submittedName>
</protein>
<dbReference type="PANTHER" id="PTHR10000:SF8">
    <property type="entry name" value="HAD SUPERFAMILY HYDROLASE-LIKE, TYPE 3"/>
    <property type="match status" value="1"/>
</dbReference>